<evidence type="ECO:0000313" key="8">
    <source>
        <dbReference type="EMBL" id="ABG61522.1"/>
    </source>
</evidence>
<keyword evidence="5" id="KW-0812">Transmembrane</keyword>
<accession>Q11M53</accession>
<dbReference type="Pfam" id="PF13629">
    <property type="entry name" value="T2SS-T3SS_pil_N"/>
    <property type="match status" value="1"/>
</dbReference>
<reference evidence="8" key="1">
    <citation type="submission" date="2006-06" db="EMBL/GenBank/DDBJ databases">
        <title>Complete sequence of chromosome of Chelativorans sp. BNC1.</title>
        <authorList>
            <consortium name="US DOE Joint Genome Institute"/>
            <person name="Copeland A."/>
            <person name="Lucas S."/>
            <person name="Lapidus A."/>
            <person name="Barry K."/>
            <person name="Detter J.C."/>
            <person name="Glavina del Rio T."/>
            <person name="Hammon N."/>
            <person name="Israni S."/>
            <person name="Dalin E."/>
            <person name="Tice H."/>
            <person name="Pitluck S."/>
            <person name="Chertkov O."/>
            <person name="Brettin T."/>
            <person name="Bruce D."/>
            <person name="Han C."/>
            <person name="Tapia R."/>
            <person name="Gilna P."/>
            <person name="Schmutz J."/>
            <person name="Larimer F."/>
            <person name="Land M."/>
            <person name="Hauser L."/>
            <person name="Kyrpides N."/>
            <person name="Mikhailova N."/>
            <person name="Richardson P."/>
        </authorList>
    </citation>
    <scope>NUCLEOTIDE SEQUENCE</scope>
    <source>
        <strain evidence="8">BNC1</strain>
    </source>
</reference>
<gene>
    <name evidence="8" type="ordered locus">Meso_0117</name>
</gene>
<dbReference type="PANTHER" id="PTHR30332:SF24">
    <property type="entry name" value="SECRETIN GSPD-RELATED"/>
    <property type="match status" value="1"/>
</dbReference>
<evidence type="ECO:0000256" key="5">
    <source>
        <dbReference type="SAM" id="Phobius"/>
    </source>
</evidence>
<evidence type="ECO:0000256" key="1">
    <source>
        <dbReference type="ARBA" id="ARBA00004370"/>
    </source>
</evidence>
<proteinExistence type="inferred from homology"/>
<dbReference type="HOGENOM" id="CLU_017952_2_0_5"/>
<organism evidence="8">
    <name type="scientific">Chelativorans sp. (strain BNC1)</name>
    <dbReference type="NCBI Taxonomy" id="266779"/>
    <lineage>
        <taxon>Bacteria</taxon>
        <taxon>Pseudomonadati</taxon>
        <taxon>Pseudomonadota</taxon>
        <taxon>Alphaproteobacteria</taxon>
        <taxon>Hyphomicrobiales</taxon>
        <taxon>Phyllobacteriaceae</taxon>
        <taxon>Chelativorans</taxon>
    </lineage>
</organism>
<sequence length="473" mass="51556">MSQMNCSTLAHKSEHRLRLSEAMMSRLNDLQHPPCVLIDARHCSARAFLYTFRSGALVFFTRLLSLLALLLCTWAQASPAYGQRLIIEIGKGLQLSGTENAESLFVADPTIADIKESPGEAHFIYGKSAGETTVTGVDLGGRTLFQYDMVVIYNLDEMQRMLSQRFPAARITIRSARGSVYATGTVPDQQTYDAAIESLEKSIPESVLINEIAVAESPIIRLDIKFMEVSRDRLETYGVNWSALSPSNHYRTGDIRGRGHDVNKFMKLLLDNGVATILSDTTLTTIGRKKASFMAGEEIAIPTHSVNNGAASFGVDYKFVGFNIGFTPQLLPGGKVSLAIEAEISEPRQTVQFSSGPVPYVAARKLNTNVDLHSGESFILAGLSRMDTTGAHDQPRRNWGVVGEVLRSLAGHGSVSAHNRDIAVVVTPYFGASDKPSAADITGLQRSNIEFILSNKSKPFSSARIYGPAGFLY</sequence>
<dbReference type="STRING" id="266779.Meso_0117"/>
<dbReference type="AlphaFoldDB" id="Q11M53"/>
<dbReference type="InterPro" id="IPR032789">
    <property type="entry name" value="T2SS-T3SS_pil_N"/>
</dbReference>
<evidence type="ECO:0000259" key="6">
    <source>
        <dbReference type="Pfam" id="PF00263"/>
    </source>
</evidence>
<feature type="transmembrane region" description="Helical" evidence="5">
    <location>
        <begin position="56"/>
        <end position="77"/>
    </location>
</feature>
<dbReference type="InterPro" id="IPR050810">
    <property type="entry name" value="Bact_Secretion_Sys_Channel"/>
</dbReference>
<evidence type="ECO:0000256" key="4">
    <source>
        <dbReference type="RuleBase" id="RU004003"/>
    </source>
</evidence>
<dbReference type="InterPro" id="IPR004846">
    <property type="entry name" value="T2SS/T3SS_dom"/>
</dbReference>
<evidence type="ECO:0000259" key="7">
    <source>
        <dbReference type="Pfam" id="PF13629"/>
    </source>
</evidence>
<dbReference type="GO" id="GO:0016020">
    <property type="term" value="C:membrane"/>
    <property type="evidence" value="ECO:0007669"/>
    <property type="project" value="UniProtKB-SubCell"/>
</dbReference>
<protein>
    <submittedName>
        <fullName evidence="8">Flp pilus assembly protein secretin CpaC-like protein</fullName>
    </submittedName>
</protein>
<dbReference type="PANTHER" id="PTHR30332">
    <property type="entry name" value="PROBABLE GENERAL SECRETION PATHWAY PROTEIN D"/>
    <property type="match status" value="1"/>
</dbReference>
<dbReference type="eggNOG" id="COG4964">
    <property type="taxonomic scope" value="Bacteria"/>
</dbReference>
<evidence type="ECO:0000256" key="2">
    <source>
        <dbReference type="ARBA" id="ARBA00022729"/>
    </source>
</evidence>
<evidence type="ECO:0000256" key="3">
    <source>
        <dbReference type="ARBA" id="ARBA00023136"/>
    </source>
</evidence>
<dbReference type="Pfam" id="PF00263">
    <property type="entry name" value="Secretin"/>
    <property type="match status" value="1"/>
</dbReference>
<keyword evidence="3 5" id="KW-0472">Membrane</keyword>
<dbReference type="EMBL" id="CP000390">
    <property type="protein sequence ID" value="ABG61522.1"/>
    <property type="molecule type" value="Genomic_DNA"/>
</dbReference>
<keyword evidence="5" id="KW-1133">Transmembrane helix</keyword>
<comment type="subcellular location">
    <subcellularLocation>
        <location evidence="1">Membrane</location>
    </subcellularLocation>
</comment>
<keyword evidence="2" id="KW-0732">Signal</keyword>
<dbReference type="GO" id="GO:0015627">
    <property type="term" value="C:type II protein secretion system complex"/>
    <property type="evidence" value="ECO:0007669"/>
    <property type="project" value="TreeGrafter"/>
</dbReference>
<name>Q11M53_CHESB</name>
<comment type="similarity">
    <text evidence="4">Belongs to the bacterial secretin family.</text>
</comment>
<feature type="domain" description="Type II/III secretion system secretin-like" evidence="6">
    <location>
        <begin position="271"/>
        <end position="390"/>
    </location>
</feature>
<dbReference type="KEGG" id="mes:Meso_0117"/>
<feature type="domain" description="Pilus formation protein N-terminal" evidence="7">
    <location>
        <begin position="85"/>
        <end position="151"/>
    </location>
</feature>
<dbReference type="GO" id="GO:0009306">
    <property type="term" value="P:protein secretion"/>
    <property type="evidence" value="ECO:0007669"/>
    <property type="project" value="InterPro"/>
</dbReference>